<dbReference type="InterPro" id="IPR006860">
    <property type="entry name" value="FecR"/>
</dbReference>
<dbReference type="Gene3D" id="2.60.120.1440">
    <property type="match status" value="1"/>
</dbReference>
<protein>
    <submittedName>
        <fullName evidence="3">Anti-sigma factor</fullName>
    </submittedName>
</protein>
<evidence type="ECO:0000259" key="2">
    <source>
        <dbReference type="Pfam" id="PF16344"/>
    </source>
</evidence>
<reference evidence="3" key="1">
    <citation type="journal article" date="2014" name="Int. J. Syst. Evol. Microbiol.">
        <title>Complete genome sequence of Corynebacterium casei LMG S-19264T (=DSM 44701T), isolated from a smear-ripened cheese.</title>
        <authorList>
            <consortium name="US DOE Joint Genome Institute (JGI-PGF)"/>
            <person name="Walter F."/>
            <person name="Albersmeier A."/>
            <person name="Kalinowski J."/>
            <person name="Ruckert C."/>
        </authorList>
    </citation>
    <scope>NUCLEOTIDE SEQUENCE</scope>
    <source>
        <strain evidence="3">KCTC 12368</strain>
    </source>
</reference>
<dbReference type="Proteomes" id="UP000619457">
    <property type="component" value="Unassembled WGS sequence"/>
</dbReference>
<reference evidence="3" key="2">
    <citation type="submission" date="2020-09" db="EMBL/GenBank/DDBJ databases">
        <authorList>
            <person name="Sun Q."/>
            <person name="Kim S."/>
        </authorList>
    </citation>
    <scope>NUCLEOTIDE SEQUENCE</scope>
    <source>
        <strain evidence="3">KCTC 12368</strain>
    </source>
</reference>
<accession>A0A918Q9M2</accession>
<evidence type="ECO:0000313" key="4">
    <source>
        <dbReference type="Proteomes" id="UP000619457"/>
    </source>
</evidence>
<dbReference type="PANTHER" id="PTHR30273">
    <property type="entry name" value="PERIPLASMIC SIGNAL SENSOR AND SIGMA FACTOR ACTIVATOR FECR-RELATED"/>
    <property type="match status" value="1"/>
</dbReference>
<feature type="domain" description="Protein FecR C-terminal" evidence="2">
    <location>
        <begin position="268"/>
        <end position="335"/>
    </location>
</feature>
<evidence type="ECO:0000259" key="1">
    <source>
        <dbReference type="Pfam" id="PF04773"/>
    </source>
</evidence>
<evidence type="ECO:0000313" key="3">
    <source>
        <dbReference type="EMBL" id="GGZ37331.1"/>
    </source>
</evidence>
<dbReference type="Pfam" id="PF04773">
    <property type="entry name" value="FecR"/>
    <property type="match status" value="1"/>
</dbReference>
<proteinExistence type="predicted"/>
<gene>
    <name evidence="3" type="ORF">GCM10007049_33160</name>
</gene>
<feature type="domain" description="FecR protein" evidence="1">
    <location>
        <begin position="137"/>
        <end position="223"/>
    </location>
</feature>
<dbReference type="EMBL" id="BMWX01000007">
    <property type="protein sequence ID" value="GGZ37331.1"/>
    <property type="molecule type" value="Genomic_DNA"/>
</dbReference>
<dbReference type="InterPro" id="IPR012373">
    <property type="entry name" value="Ferrdict_sens_TM"/>
</dbReference>
<dbReference type="Gene3D" id="3.55.50.30">
    <property type="match status" value="1"/>
</dbReference>
<dbReference type="PIRSF" id="PIRSF018266">
    <property type="entry name" value="FecR"/>
    <property type="match status" value="1"/>
</dbReference>
<dbReference type="InterPro" id="IPR032508">
    <property type="entry name" value="FecR_C"/>
</dbReference>
<keyword evidence="4" id="KW-1185">Reference proteome</keyword>
<dbReference type="Pfam" id="PF16344">
    <property type="entry name" value="FecR_C"/>
    <property type="match status" value="1"/>
</dbReference>
<name>A0A918Q9M2_9BACT</name>
<dbReference type="PANTHER" id="PTHR30273:SF2">
    <property type="entry name" value="PROTEIN FECR"/>
    <property type="match status" value="1"/>
</dbReference>
<sequence>MKYDEFDIEDFLNDEFFIQWVKHPGDETDHFWIKWVAEHPEKIQLIQKARQIILFVDYKDKSFLSDKAYTDLYENIVQKSEEPESGKGTRFHWSSWHKVAAILLVVFSSFYCIRYFVTSEQHPSSPSPGIIVKCNPAGQKSSFKLPDGTVVILNASSKLEYPEDFSSETRELSLSGEAFFCVKEDKSRPFIIHTDQDEVRVLGTTFNVSNHQNQLAIALVEGSLALKEASGKETTIRPKELLVKDAYGQLRSSIYDPVEVLGWKDKTLVFKDDSFLQLVDKLERWYGVKISAEMELDSLWSYSGIYQDKSLEYVLDGISIASEFTYKIDQKNITITNPKQQ</sequence>
<dbReference type="AlphaFoldDB" id="A0A918Q9M2"/>
<dbReference type="GO" id="GO:0016989">
    <property type="term" value="F:sigma factor antagonist activity"/>
    <property type="evidence" value="ECO:0007669"/>
    <property type="project" value="TreeGrafter"/>
</dbReference>
<dbReference type="RefSeq" id="WP_018475814.1">
    <property type="nucleotide sequence ID" value="NZ_BMWX01000007.1"/>
</dbReference>
<organism evidence="3 4">
    <name type="scientific">Echinicola pacifica</name>
    <dbReference type="NCBI Taxonomy" id="346377"/>
    <lineage>
        <taxon>Bacteria</taxon>
        <taxon>Pseudomonadati</taxon>
        <taxon>Bacteroidota</taxon>
        <taxon>Cytophagia</taxon>
        <taxon>Cytophagales</taxon>
        <taxon>Cyclobacteriaceae</taxon>
        <taxon>Echinicola</taxon>
    </lineage>
</organism>
<comment type="caution">
    <text evidence="3">The sequence shown here is derived from an EMBL/GenBank/DDBJ whole genome shotgun (WGS) entry which is preliminary data.</text>
</comment>